<evidence type="ECO:0000256" key="3">
    <source>
        <dbReference type="ARBA" id="ARBA00022801"/>
    </source>
</evidence>
<dbReference type="AlphaFoldDB" id="A0A443Q065"/>
<dbReference type="Gene3D" id="3.40.50.1110">
    <property type="entry name" value="SGNH hydrolase"/>
    <property type="match status" value="2"/>
</dbReference>
<evidence type="ECO:0000256" key="2">
    <source>
        <dbReference type="ARBA" id="ARBA00022729"/>
    </source>
</evidence>
<keyword evidence="4" id="KW-0325">Glycoprotein</keyword>
<keyword evidence="5" id="KW-0472">Membrane</keyword>
<reference evidence="6 7" key="1">
    <citation type="journal article" date="2019" name="Nat. Plants">
        <title>Stout camphor tree genome fills gaps in understanding of flowering plant genome evolution.</title>
        <authorList>
            <person name="Chaw S.M."/>
            <person name="Liu Y.C."/>
            <person name="Wu Y.W."/>
            <person name="Wang H.Y."/>
            <person name="Lin C.I."/>
            <person name="Wu C.S."/>
            <person name="Ke H.M."/>
            <person name="Chang L.Y."/>
            <person name="Hsu C.Y."/>
            <person name="Yang H.T."/>
            <person name="Sudianto E."/>
            <person name="Hsu M.H."/>
            <person name="Wu K.P."/>
            <person name="Wang L.N."/>
            <person name="Leebens-Mack J.H."/>
            <person name="Tsai I.J."/>
        </authorList>
    </citation>
    <scope>NUCLEOTIDE SEQUENCE [LARGE SCALE GENOMIC DNA]</scope>
    <source>
        <strain evidence="7">cv. Chaw 1501</strain>
        <tissue evidence="6">Young leaves</tissue>
    </source>
</reference>
<dbReference type="Pfam" id="PF00657">
    <property type="entry name" value="Lipase_GDSL"/>
    <property type="match status" value="2"/>
</dbReference>
<dbReference type="Proteomes" id="UP000283530">
    <property type="component" value="Unassembled WGS sequence"/>
</dbReference>
<dbReference type="GO" id="GO:0016788">
    <property type="term" value="F:hydrolase activity, acting on ester bonds"/>
    <property type="evidence" value="ECO:0007669"/>
    <property type="project" value="InterPro"/>
</dbReference>
<dbReference type="PANTHER" id="PTHR22835">
    <property type="entry name" value="ZINC FINGER FYVE DOMAIN CONTAINING PROTEIN"/>
    <property type="match status" value="1"/>
</dbReference>
<proteinExistence type="inferred from homology"/>
<feature type="transmembrane region" description="Helical" evidence="5">
    <location>
        <begin position="7"/>
        <end position="31"/>
    </location>
</feature>
<dbReference type="EMBL" id="QPKB01000012">
    <property type="protein sequence ID" value="RWR96368.1"/>
    <property type="molecule type" value="Genomic_DNA"/>
</dbReference>
<evidence type="ECO:0000313" key="7">
    <source>
        <dbReference type="Proteomes" id="UP000283530"/>
    </source>
</evidence>
<dbReference type="CDD" id="cd01837">
    <property type="entry name" value="SGNH_plant_lipase_like"/>
    <property type="match status" value="2"/>
</dbReference>
<gene>
    <name evidence="6" type="ORF">CKAN_02575100</name>
</gene>
<dbReference type="InterPro" id="IPR001087">
    <property type="entry name" value="GDSL"/>
</dbReference>
<dbReference type="InterPro" id="IPR036514">
    <property type="entry name" value="SGNH_hydro_sf"/>
</dbReference>
<accession>A0A443Q065</accession>
<keyword evidence="3 6" id="KW-0378">Hydrolase</keyword>
<keyword evidence="2" id="KW-0732">Signal</keyword>
<dbReference type="STRING" id="337451.A0A443Q065"/>
<keyword evidence="7" id="KW-1185">Reference proteome</keyword>
<evidence type="ECO:0000313" key="6">
    <source>
        <dbReference type="EMBL" id="RWR96368.1"/>
    </source>
</evidence>
<dbReference type="SUPFAM" id="SSF52266">
    <property type="entry name" value="SGNH hydrolase"/>
    <property type="match status" value="2"/>
</dbReference>
<keyword evidence="5" id="KW-1133">Transmembrane helix</keyword>
<comment type="similarity">
    <text evidence="1">Belongs to the 'GDSL' lipolytic enzyme family.</text>
</comment>
<keyword evidence="5" id="KW-0812">Transmembrane</keyword>
<sequence length="725" mass="80064">MGISPMVFTFPLIFSYLPVLTAILIIIFPVAESYTSIFSFGDSLADTGNFLYLRANDHPRVGQSPYGQTYFHHPTGRFSDGRLVIDFIAQAIGIPFLPPYFACPSDYDFRRGVNFAVGGATALDPEFFEERGIYVETNYSLGHQIDRFKRILPSICASPSDCRKILSEYLFLVGEIGGNDYNHPFMMGWTIQEMQLLVGPVVNAISSAIKTLIDHGATTLVVPGNFPVGCSTVYLTMAHSHNKEDYDPITGCLKKWNEFTESKNKRLINELDRLRYRYPHATIIYADYYNIAMRVFRSPHKFGFSKGALTACCGGGGPYNFNVSALCGTTQAKSCNEPSLYFNWDGFHLTEAAYKWIASGLMEGPHAIPHITCAHSSRLLFQWRLLHFAVSSSSASSKQSLGLDPTDQFSALVTPLQTLETFSSQYPRIPTWPSSPMVRPTLDIQLAGFVMGQGVNFAVAGATALDPAFFQEGNVTTKVRSNDSLSVQMGWFEQFKSSLCQTTQECTDYLGKSLFLLGEIGGNDYDYSLFQGLSIAEVRTFVPKVVQAISAATSRLIEQGAVDLVVPGIPPIGCFPYHLTIFSSPKKEDYDPRNGCLKALNGFSKYHNSVLQTALEKLRQKYSHANIIYADYYGAAMRFFHSPKHFGFTNVHSACCGQGGLYNFNGSALCGAPASTICAEPSTFVSWDGIHFTEAASRIIANGMLEGLHTTPPMTLPHQEFNQGL</sequence>
<dbReference type="InterPro" id="IPR035669">
    <property type="entry name" value="SGNH_plant_lipase-like"/>
</dbReference>
<evidence type="ECO:0000256" key="1">
    <source>
        <dbReference type="ARBA" id="ARBA00008668"/>
    </source>
</evidence>
<organism evidence="6 7">
    <name type="scientific">Cinnamomum micranthum f. kanehirae</name>
    <dbReference type="NCBI Taxonomy" id="337451"/>
    <lineage>
        <taxon>Eukaryota</taxon>
        <taxon>Viridiplantae</taxon>
        <taxon>Streptophyta</taxon>
        <taxon>Embryophyta</taxon>
        <taxon>Tracheophyta</taxon>
        <taxon>Spermatophyta</taxon>
        <taxon>Magnoliopsida</taxon>
        <taxon>Magnoliidae</taxon>
        <taxon>Laurales</taxon>
        <taxon>Lauraceae</taxon>
        <taxon>Cinnamomum</taxon>
    </lineage>
</organism>
<dbReference type="PANTHER" id="PTHR22835:SF683">
    <property type="entry name" value="OS05G0506800 PROTEIN"/>
    <property type="match status" value="1"/>
</dbReference>
<evidence type="ECO:0000256" key="5">
    <source>
        <dbReference type="SAM" id="Phobius"/>
    </source>
</evidence>
<evidence type="ECO:0000256" key="4">
    <source>
        <dbReference type="ARBA" id="ARBA00023180"/>
    </source>
</evidence>
<name>A0A443Q065_9MAGN</name>
<comment type="caution">
    <text evidence="6">The sequence shown here is derived from an EMBL/GenBank/DDBJ whole genome shotgun (WGS) entry which is preliminary data.</text>
</comment>
<dbReference type="OrthoDB" id="1600564at2759"/>
<protein>
    <submittedName>
        <fullName evidence="6">Putative GDSL-like Lipase/Acylhydrolase superfamily protein</fullName>
    </submittedName>
</protein>